<evidence type="ECO:0000256" key="1">
    <source>
        <dbReference type="SAM" id="MobiDB-lite"/>
    </source>
</evidence>
<dbReference type="Pfam" id="PF17921">
    <property type="entry name" value="Integrase_H2C2"/>
    <property type="match status" value="1"/>
</dbReference>
<evidence type="ECO:0000313" key="3">
    <source>
        <dbReference type="EMBL" id="KAF4677683.1"/>
    </source>
</evidence>
<feature type="region of interest" description="Disordered" evidence="1">
    <location>
        <begin position="28"/>
        <end position="50"/>
    </location>
</feature>
<accession>A0A7J6N1D3</accession>
<dbReference type="Gene3D" id="1.10.340.70">
    <property type="match status" value="1"/>
</dbReference>
<gene>
    <name evidence="3" type="ORF">FOZ62_010166</name>
</gene>
<feature type="non-terminal residue" evidence="3">
    <location>
        <position position="1"/>
    </location>
</feature>
<feature type="domain" description="Integrase zinc-binding" evidence="2">
    <location>
        <begin position="61"/>
        <end position="100"/>
    </location>
</feature>
<proteinExistence type="predicted"/>
<dbReference type="InterPro" id="IPR041588">
    <property type="entry name" value="Integrase_H2C2"/>
</dbReference>
<dbReference type="Proteomes" id="UP000574390">
    <property type="component" value="Unassembled WGS sequence"/>
</dbReference>
<dbReference type="EMBL" id="JABANM010038261">
    <property type="protein sequence ID" value="KAF4677683.1"/>
    <property type="molecule type" value="Genomic_DNA"/>
</dbReference>
<name>A0A7J6N1D3_PEROL</name>
<sequence>GFPTAPPQQAHDEVNFPLQAAVIPSTVQPIAGKRQRQVSPTDADPDPTGLARLAGTQRLYVPLPLQPLLLQRYHDYYAHPGKKALYDLASRHWWFPRMSKGRATSKLEPRYEGSCEVLSEVRPGTFRIRRLGSTSPPIDVKQD</sequence>
<reference evidence="3 4" key="1">
    <citation type="submission" date="2020-04" db="EMBL/GenBank/DDBJ databases">
        <title>Perkinsus olseni comparative genomics.</title>
        <authorList>
            <person name="Bogema D.R."/>
        </authorList>
    </citation>
    <scope>NUCLEOTIDE SEQUENCE [LARGE SCALE GENOMIC DNA]</scope>
    <source>
        <strain evidence="3">ATCC PRA-205</strain>
    </source>
</reference>
<evidence type="ECO:0000313" key="4">
    <source>
        <dbReference type="Proteomes" id="UP000574390"/>
    </source>
</evidence>
<evidence type="ECO:0000259" key="2">
    <source>
        <dbReference type="Pfam" id="PF17921"/>
    </source>
</evidence>
<comment type="caution">
    <text evidence="3">The sequence shown here is derived from an EMBL/GenBank/DDBJ whole genome shotgun (WGS) entry which is preliminary data.</text>
</comment>
<organism evidence="3 4">
    <name type="scientific">Perkinsus olseni</name>
    <name type="common">Perkinsus atlanticus</name>
    <dbReference type="NCBI Taxonomy" id="32597"/>
    <lineage>
        <taxon>Eukaryota</taxon>
        <taxon>Sar</taxon>
        <taxon>Alveolata</taxon>
        <taxon>Perkinsozoa</taxon>
        <taxon>Perkinsea</taxon>
        <taxon>Perkinsida</taxon>
        <taxon>Perkinsidae</taxon>
        <taxon>Perkinsus</taxon>
    </lineage>
</organism>
<protein>
    <recommendedName>
        <fullName evidence="2">Integrase zinc-binding domain-containing protein</fullName>
    </recommendedName>
</protein>
<dbReference type="AlphaFoldDB" id="A0A7J6N1D3"/>
<feature type="non-terminal residue" evidence="3">
    <location>
        <position position="143"/>
    </location>
</feature>